<dbReference type="EMBL" id="JQ002659">
    <property type="protein sequence ID" value="AEV55748.1"/>
    <property type="molecule type" value="Genomic_DNA"/>
</dbReference>
<organism evidence="1">
    <name type="scientific">Phlegmariurus squarrosus</name>
    <name type="common">Rock tassel fern</name>
    <name type="synonym">Lycopodium squarrosum</name>
    <dbReference type="NCBI Taxonomy" id="73615"/>
    <lineage>
        <taxon>Eukaryota</taxon>
        <taxon>Viridiplantae</taxon>
        <taxon>Streptophyta</taxon>
        <taxon>Embryophyta</taxon>
        <taxon>Tracheophyta</taxon>
        <taxon>Lycopodiopsida</taxon>
        <taxon>Lycopodiales</taxon>
        <taxon>Lycopodiaceae</taxon>
        <taxon>Huperzioideae</taxon>
        <taxon>Phlegmariurus</taxon>
    </lineage>
</organism>
<dbReference type="GeneID" id="12354380"/>
<dbReference type="RefSeq" id="YP_006234282.1">
    <property type="nucleotide sequence ID" value="NC_017755.1"/>
</dbReference>
<sequence length="112" mass="12896">MRFAPVFASFLDQDYRVIISVKSFVSRPTNRRETKENTMAFAPSIRKVRSYSTPPTTPTKAEGSIINKAFNLLVALLLFLLQSQQSATHLLLKKRNNFLLRQWRIMKHRSGG</sequence>
<protein>
    <submittedName>
        <fullName evidence="1">Uncharacterized protein</fullName>
    </submittedName>
</protein>
<accession>H9M841</accession>
<name>H9M841_PHLSQ</name>
<dbReference type="AlphaFoldDB" id="H9M841"/>
<keyword evidence="1" id="KW-0496">Mitochondrion</keyword>
<reference evidence="1" key="1">
    <citation type="journal article" date="2012" name="PLoS ONE">
        <title>The Mitochondrial Genome of the Lycophyte Huperzia squarrosa: The Most Archaic Form in Vascular Plants.</title>
        <authorList>
            <person name="Liu Y."/>
            <person name="Wang B."/>
            <person name="Cui P."/>
            <person name="Li L."/>
            <person name="Xue J.Y."/>
            <person name="Yu J."/>
            <person name="Qiu Y.L."/>
        </authorList>
    </citation>
    <scope>NUCLEOTIDE SEQUENCE</scope>
</reference>
<gene>
    <name evidence="1" type="primary">ORF112_2</name>
    <name evidence="1" type="ORF">HusqMp39</name>
</gene>
<geneLocation type="mitochondrion" evidence="1"/>
<proteinExistence type="predicted"/>
<evidence type="ECO:0000313" key="1">
    <source>
        <dbReference type="EMBL" id="AEV55748.1"/>
    </source>
</evidence>